<evidence type="ECO:0000313" key="2">
    <source>
        <dbReference type="EMBL" id="KAF2277135.1"/>
    </source>
</evidence>
<dbReference type="RefSeq" id="XP_033654674.1">
    <property type="nucleotide sequence ID" value="XM_033795535.1"/>
</dbReference>
<dbReference type="AlphaFoldDB" id="A0A6A6JLM2"/>
<dbReference type="Proteomes" id="UP000800097">
    <property type="component" value="Unassembled WGS sequence"/>
</dbReference>
<name>A0A6A6JLM2_WESOR</name>
<evidence type="ECO:0000313" key="3">
    <source>
        <dbReference type="Proteomes" id="UP000800097"/>
    </source>
</evidence>
<organism evidence="2 3">
    <name type="scientific">Westerdykella ornata</name>
    <dbReference type="NCBI Taxonomy" id="318751"/>
    <lineage>
        <taxon>Eukaryota</taxon>
        <taxon>Fungi</taxon>
        <taxon>Dikarya</taxon>
        <taxon>Ascomycota</taxon>
        <taxon>Pezizomycotina</taxon>
        <taxon>Dothideomycetes</taxon>
        <taxon>Pleosporomycetidae</taxon>
        <taxon>Pleosporales</taxon>
        <taxon>Sporormiaceae</taxon>
        <taxon>Westerdykella</taxon>
    </lineage>
</organism>
<keyword evidence="3" id="KW-1185">Reference proteome</keyword>
<protein>
    <submittedName>
        <fullName evidence="2">Uncharacterized protein</fullName>
    </submittedName>
</protein>
<sequence>MTGFSIRSFATTEAAIAAPVVNTPKSIRSAMSIENLLSDPVEGPASQEPASSPSQKTATCDAHEAGSAAAQDLACTDEDMVEPSDAQDSTGAWSSIEREFECMYDEYSQCRTGQYTLSLARKVISNHFGRNKACTRLIDDWPLFCRKHYQRATYNSEQWQRRKVALIIRQFGIINTKYPGMTYTVALKKSEMDRLNTFARAMDAGLSPQEAGAKVAPVADVKSFQAPIDVLRELQHHLGPNKTMADVTQTMVDINKMLQDGDTKEIPAIEFLMEAPETKTTKSPQAVSKASPAGARVSPKGAVKKPGRK</sequence>
<dbReference type="EMBL" id="ML986491">
    <property type="protein sequence ID" value="KAF2277135.1"/>
    <property type="molecule type" value="Genomic_DNA"/>
</dbReference>
<dbReference type="GeneID" id="54548710"/>
<evidence type="ECO:0000256" key="1">
    <source>
        <dbReference type="SAM" id="MobiDB-lite"/>
    </source>
</evidence>
<accession>A0A6A6JLM2</accession>
<feature type="compositionally biased region" description="Low complexity" evidence="1">
    <location>
        <begin position="44"/>
        <end position="55"/>
    </location>
</feature>
<feature type="region of interest" description="Disordered" evidence="1">
    <location>
        <begin position="39"/>
        <end position="63"/>
    </location>
</feature>
<feature type="region of interest" description="Disordered" evidence="1">
    <location>
        <begin position="274"/>
        <end position="309"/>
    </location>
</feature>
<reference evidence="2" key="1">
    <citation type="journal article" date="2020" name="Stud. Mycol.">
        <title>101 Dothideomycetes genomes: a test case for predicting lifestyles and emergence of pathogens.</title>
        <authorList>
            <person name="Haridas S."/>
            <person name="Albert R."/>
            <person name="Binder M."/>
            <person name="Bloem J."/>
            <person name="Labutti K."/>
            <person name="Salamov A."/>
            <person name="Andreopoulos B."/>
            <person name="Baker S."/>
            <person name="Barry K."/>
            <person name="Bills G."/>
            <person name="Bluhm B."/>
            <person name="Cannon C."/>
            <person name="Castanera R."/>
            <person name="Culley D."/>
            <person name="Daum C."/>
            <person name="Ezra D."/>
            <person name="Gonzalez J."/>
            <person name="Henrissat B."/>
            <person name="Kuo A."/>
            <person name="Liang C."/>
            <person name="Lipzen A."/>
            <person name="Lutzoni F."/>
            <person name="Magnuson J."/>
            <person name="Mondo S."/>
            <person name="Nolan M."/>
            <person name="Ohm R."/>
            <person name="Pangilinan J."/>
            <person name="Park H.-J."/>
            <person name="Ramirez L."/>
            <person name="Alfaro M."/>
            <person name="Sun H."/>
            <person name="Tritt A."/>
            <person name="Yoshinaga Y."/>
            <person name="Zwiers L.-H."/>
            <person name="Turgeon B."/>
            <person name="Goodwin S."/>
            <person name="Spatafora J."/>
            <person name="Crous P."/>
            <person name="Grigoriev I."/>
        </authorList>
    </citation>
    <scope>NUCLEOTIDE SEQUENCE</scope>
    <source>
        <strain evidence="2">CBS 379.55</strain>
    </source>
</reference>
<gene>
    <name evidence="2" type="ORF">EI97DRAFT_375967</name>
</gene>
<proteinExistence type="predicted"/>
<dbReference type="OrthoDB" id="4161595at2759"/>